<dbReference type="AlphaFoldDB" id="A0A074TRU2"/>
<dbReference type="EMBL" id="JHEH01000001">
    <property type="protein sequence ID" value="KEP71668.1"/>
    <property type="molecule type" value="Genomic_DNA"/>
</dbReference>
<sequence length="219" mass="22321">MIEVDGLDGLGQQAADLEKSLGGAGAMAEAFNAELSQMRESLIFTGREVNTLSRSFGRSLKSAFDGVVFDGMRLSDALERVAQSMAGSVYNAAMRPVQNAVGGALASGMNGLLSGVFPFADGAAFAQGRVTAFAKGGVVTQPTGFAMRGGAGLMGEAGPEAIMPLARGPDGRLGVAAPGGRAVHVVMNVTTPDVAGFSRSSSQIAAQLNRALARGDRNR</sequence>
<evidence type="ECO:0000313" key="2">
    <source>
        <dbReference type="Proteomes" id="UP000027725"/>
    </source>
</evidence>
<dbReference type="RefSeq" id="WP_038061236.1">
    <property type="nucleotide sequence ID" value="NZ_FOVB01000005.1"/>
</dbReference>
<protein>
    <submittedName>
        <fullName evidence="1">Tail protein</fullName>
    </submittedName>
</protein>
<dbReference type="OrthoDB" id="8448547at2"/>
<accession>A0A074TRU2</accession>
<organism evidence="1 2">
    <name type="scientific">Thioclava dalianensis</name>
    <dbReference type="NCBI Taxonomy" id="1185766"/>
    <lineage>
        <taxon>Bacteria</taxon>
        <taxon>Pseudomonadati</taxon>
        <taxon>Pseudomonadota</taxon>
        <taxon>Alphaproteobacteria</taxon>
        <taxon>Rhodobacterales</taxon>
        <taxon>Paracoccaceae</taxon>
        <taxon>Thioclava</taxon>
    </lineage>
</organism>
<comment type="caution">
    <text evidence="1">The sequence shown here is derived from an EMBL/GenBank/DDBJ whole genome shotgun (WGS) entry which is preliminary data.</text>
</comment>
<evidence type="ECO:0000313" key="1">
    <source>
        <dbReference type="EMBL" id="KEP71668.1"/>
    </source>
</evidence>
<dbReference type="STRING" id="1185766.SAMN05216224_105128"/>
<keyword evidence="2" id="KW-1185">Reference proteome</keyword>
<name>A0A074TRU2_9RHOB</name>
<gene>
    <name evidence="1" type="ORF">DL1_01290</name>
</gene>
<dbReference type="eggNOG" id="COG5281">
    <property type="taxonomic scope" value="Bacteria"/>
</dbReference>
<reference evidence="1 2" key="1">
    <citation type="submission" date="2014-03" db="EMBL/GenBank/DDBJ databases">
        <title>The draft genome sequence of Thioclava dalianensis DLFJ1-1.</title>
        <authorList>
            <person name="Lai Q."/>
            <person name="Shao Z."/>
        </authorList>
    </citation>
    <scope>NUCLEOTIDE SEQUENCE [LARGE SCALE GENOMIC DNA]</scope>
    <source>
        <strain evidence="1 2">DLFJ1-1</strain>
    </source>
</reference>
<proteinExistence type="predicted"/>
<dbReference type="Proteomes" id="UP000027725">
    <property type="component" value="Unassembled WGS sequence"/>
</dbReference>